<protein>
    <recommendedName>
        <fullName evidence="4">Elongin-A</fullName>
    </recommendedName>
</protein>
<evidence type="ECO:0008006" key="4">
    <source>
        <dbReference type="Google" id="ProtNLM"/>
    </source>
</evidence>
<sequence>MGVKTLAELCTAVCMKNVKDIGSLPYTIVRPILLKIDSAAQLRAIEEASPHIEVDDAECWIRLIERKFPVLHNQNQFEPRNPASWHKVYARYARMDAEQKAEAEAKLKNAFAGIQRQKQANTSAVQSFAQSRLPKPPKDMRGDAKKSTSGRRGGSNDTGELRFTGGSRTKTNTAASVMRRVKREAAEIRARNKLMTPNGALIVRQGQIKQAPKGMVHEQQIKKNPEVKAQPVATYSREDEFRTQVMEEREARLRKLKAQGKTSSIIDDSDLEDEDADDVFGGYTGGRLNVDDLEDQFEDDEPARPSPARSSSTSAQTHRPAALPGKKKGLLSNAFKPSATTVQRSGPSSSTPARSTPGLSPATHGSPPKPKAASTARPLAASASPPLAPTSPPKPSASTNGPSGSPELKPRMPVKRKPVDVFMKPKSKVQRR</sequence>
<feature type="compositionally biased region" description="Polar residues" evidence="1">
    <location>
        <begin position="166"/>
        <end position="175"/>
    </location>
</feature>
<dbReference type="InterPro" id="IPR010684">
    <property type="entry name" value="RNA_pol_II_trans_fac_SIII_A"/>
</dbReference>
<dbReference type="AlphaFoldDB" id="A0A9P9WMF9"/>
<dbReference type="InterPro" id="IPR051870">
    <property type="entry name" value="Elongin-A_domain"/>
</dbReference>
<feature type="compositionally biased region" description="Low complexity" evidence="1">
    <location>
        <begin position="306"/>
        <end position="315"/>
    </location>
</feature>
<dbReference type="Pfam" id="PF06881">
    <property type="entry name" value="Elongin_A"/>
    <property type="match status" value="1"/>
</dbReference>
<gene>
    <name evidence="2" type="ORF">JX265_006374</name>
</gene>
<feature type="compositionally biased region" description="Acidic residues" evidence="1">
    <location>
        <begin position="291"/>
        <end position="301"/>
    </location>
</feature>
<comment type="caution">
    <text evidence="2">The sequence shown here is derived from an EMBL/GenBank/DDBJ whole genome shotgun (WGS) entry which is preliminary data.</text>
</comment>
<dbReference type="PANTHER" id="PTHR15141:SF76">
    <property type="entry name" value="TRANSCRIPTION ELONGATION FACTOR B POLYPEPTIDE 3"/>
    <property type="match status" value="1"/>
</dbReference>
<organism evidence="2 3">
    <name type="scientific">Neoarthrinium moseri</name>
    <dbReference type="NCBI Taxonomy" id="1658444"/>
    <lineage>
        <taxon>Eukaryota</taxon>
        <taxon>Fungi</taxon>
        <taxon>Dikarya</taxon>
        <taxon>Ascomycota</taxon>
        <taxon>Pezizomycotina</taxon>
        <taxon>Sordariomycetes</taxon>
        <taxon>Xylariomycetidae</taxon>
        <taxon>Amphisphaeriales</taxon>
        <taxon>Apiosporaceae</taxon>
        <taxon>Neoarthrinium</taxon>
    </lineage>
</organism>
<evidence type="ECO:0000256" key="1">
    <source>
        <dbReference type="SAM" id="MobiDB-lite"/>
    </source>
</evidence>
<keyword evidence="3" id="KW-1185">Reference proteome</keyword>
<dbReference type="PANTHER" id="PTHR15141">
    <property type="entry name" value="TRANSCRIPTION ELONGATION FACTOR B POLYPEPTIDE 3"/>
    <property type="match status" value="1"/>
</dbReference>
<feature type="compositionally biased region" description="Polar residues" evidence="1">
    <location>
        <begin position="338"/>
        <end position="358"/>
    </location>
</feature>
<dbReference type="Proteomes" id="UP000829685">
    <property type="component" value="Unassembled WGS sequence"/>
</dbReference>
<dbReference type="EMBL" id="JAFIMR010000014">
    <property type="protein sequence ID" value="KAI1870204.1"/>
    <property type="molecule type" value="Genomic_DNA"/>
</dbReference>
<dbReference type="GO" id="GO:0070449">
    <property type="term" value="C:elongin complex"/>
    <property type="evidence" value="ECO:0007669"/>
    <property type="project" value="InterPro"/>
</dbReference>
<feature type="compositionally biased region" description="Pro residues" evidence="1">
    <location>
        <begin position="386"/>
        <end position="395"/>
    </location>
</feature>
<dbReference type="Gene3D" id="6.10.250.3180">
    <property type="match status" value="1"/>
</dbReference>
<feature type="region of interest" description="Disordered" evidence="1">
    <location>
        <begin position="254"/>
        <end position="432"/>
    </location>
</feature>
<dbReference type="GO" id="GO:0006368">
    <property type="term" value="P:transcription elongation by RNA polymerase II"/>
    <property type="evidence" value="ECO:0007669"/>
    <property type="project" value="InterPro"/>
</dbReference>
<feature type="compositionally biased region" description="Acidic residues" evidence="1">
    <location>
        <begin position="267"/>
        <end position="278"/>
    </location>
</feature>
<reference evidence="2" key="1">
    <citation type="submission" date="2021-03" db="EMBL/GenBank/DDBJ databases">
        <title>Revisited historic fungal species revealed as producer of novel bioactive compounds through whole genome sequencing and comparative genomics.</title>
        <authorList>
            <person name="Vignolle G.A."/>
            <person name="Hochenegger N."/>
            <person name="Mach R.L."/>
            <person name="Mach-Aigner A.R."/>
            <person name="Javad Rahimi M."/>
            <person name="Salim K.A."/>
            <person name="Chan C.M."/>
            <person name="Lim L.B.L."/>
            <person name="Cai F."/>
            <person name="Druzhinina I.S."/>
            <person name="U'Ren J.M."/>
            <person name="Derntl C."/>
        </authorList>
    </citation>
    <scope>NUCLEOTIDE SEQUENCE</scope>
    <source>
        <strain evidence="2">TUCIM 5799</strain>
    </source>
</reference>
<feature type="region of interest" description="Disordered" evidence="1">
    <location>
        <begin position="122"/>
        <end position="176"/>
    </location>
</feature>
<feature type="compositionally biased region" description="Low complexity" evidence="1">
    <location>
        <begin position="371"/>
        <end position="385"/>
    </location>
</feature>
<feature type="compositionally biased region" description="Basic and acidic residues" evidence="1">
    <location>
        <begin position="136"/>
        <end position="146"/>
    </location>
</feature>
<name>A0A9P9WMF9_9PEZI</name>
<evidence type="ECO:0000313" key="2">
    <source>
        <dbReference type="EMBL" id="KAI1870204.1"/>
    </source>
</evidence>
<accession>A0A9P9WMF9</accession>
<proteinExistence type="predicted"/>
<evidence type="ECO:0000313" key="3">
    <source>
        <dbReference type="Proteomes" id="UP000829685"/>
    </source>
</evidence>